<dbReference type="Pfam" id="PF05154">
    <property type="entry name" value="TM2"/>
    <property type="match status" value="1"/>
</dbReference>
<feature type="transmembrane region" description="Helical" evidence="5">
    <location>
        <begin position="58"/>
        <end position="77"/>
    </location>
</feature>
<dbReference type="EMBL" id="DOEK01000003">
    <property type="protein sequence ID" value="HBP27813.1"/>
    <property type="molecule type" value="Genomic_DNA"/>
</dbReference>
<keyword evidence="4 5" id="KW-0472">Membrane</keyword>
<proteinExistence type="predicted"/>
<keyword evidence="2 5" id="KW-0812">Transmembrane</keyword>
<organism evidence="7 8">
    <name type="scientific">Advenella kashmirensis</name>
    <dbReference type="NCBI Taxonomy" id="310575"/>
    <lineage>
        <taxon>Bacteria</taxon>
        <taxon>Pseudomonadati</taxon>
        <taxon>Pseudomonadota</taxon>
        <taxon>Betaproteobacteria</taxon>
        <taxon>Burkholderiales</taxon>
        <taxon>Alcaligenaceae</taxon>
    </lineage>
</organism>
<dbReference type="AlphaFoldDB" id="A0A356L9Y7"/>
<sequence>MLQKILLPIIVFIIVLIGLTFGEGVFTALAVWLHDITGLVIYNFSDLYYTVSEYVSRHPVKILVALVVTAIVCIWIYKNKDEELTRQASSRKIAIFLAIFLGWLGAHRFYNGQIGMGMLYLIISFIWLPLTVFLSLIDAVRYIFMNDEEYRLRIQSS</sequence>
<dbReference type="GO" id="GO:0016020">
    <property type="term" value="C:membrane"/>
    <property type="evidence" value="ECO:0007669"/>
    <property type="project" value="UniProtKB-SubCell"/>
</dbReference>
<dbReference type="InterPro" id="IPR007829">
    <property type="entry name" value="TM2"/>
</dbReference>
<evidence type="ECO:0000256" key="1">
    <source>
        <dbReference type="ARBA" id="ARBA00004141"/>
    </source>
</evidence>
<evidence type="ECO:0000313" key="7">
    <source>
        <dbReference type="EMBL" id="HBP27813.1"/>
    </source>
</evidence>
<comment type="subcellular location">
    <subcellularLocation>
        <location evidence="1">Membrane</location>
        <topology evidence="1">Multi-pass membrane protein</topology>
    </subcellularLocation>
</comment>
<accession>A0A356L9Y7</accession>
<gene>
    <name evidence="7" type="ORF">DD666_00160</name>
</gene>
<comment type="caution">
    <text evidence="7">The sequence shown here is derived from an EMBL/GenBank/DDBJ whole genome shotgun (WGS) entry which is preliminary data.</text>
</comment>
<evidence type="ECO:0000256" key="2">
    <source>
        <dbReference type="ARBA" id="ARBA00022692"/>
    </source>
</evidence>
<reference evidence="7 8" key="1">
    <citation type="journal article" date="2018" name="Nat. Biotechnol.">
        <title>A standardized bacterial taxonomy based on genome phylogeny substantially revises the tree of life.</title>
        <authorList>
            <person name="Parks D.H."/>
            <person name="Chuvochina M."/>
            <person name="Waite D.W."/>
            <person name="Rinke C."/>
            <person name="Skarshewski A."/>
            <person name="Chaumeil P.A."/>
            <person name="Hugenholtz P."/>
        </authorList>
    </citation>
    <scope>NUCLEOTIDE SEQUENCE [LARGE SCALE GENOMIC DNA]</scope>
    <source>
        <strain evidence="7">UBA10707</strain>
    </source>
</reference>
<protein>
    <recommendedName>
        <fullName evidence="6">TM2 domain-containing protein</fullName>
    </recommendedName>
</protein>
<evidence type="ECO:0000256" key="3">
    <source>
        <dbReference type="ARBA" id="ARBA00022989"/>
    </source>
</evidence>
<feature type="domain" description="TM2" evidence="6">
    <location>
        <begin position="89"/>
        <end position="138"/>
    </location>
</feature>
<name>A0A356L9Y7_9BURK</name>
<evidence type="ECO:0000256" key="5">
    <source>
        <dbReference type="SAM" id="Phobius"/>
    </source>
</evidence>
<evidence type="ECO:0000259" key="6">
    <source>
        <dbReference type="Pfam" id="PF05154"/>
    </source>
</evidence>
<evidence type="ECO:0000313" key="8">
    <source>
        <dbReference type="Proteomes" id="UP000264036"/>
    </source>
</evidence>
<feature type="transmembrane region" description="Helical" evidence="5">
    <location>
        <begin position="118"/>
        <end position="144"/>
    </location>
</feature>
<evidence type="ECO:0000256" key="4">
    <source>
        <dbReference type="ARBA" id="ARBA00023136"/>
    </source>
</evidence>
<feature type="transmembrane region" description="Helical" evidence="5">
    <location>
        <begin position="7"/>
        <end position="33"/>
    </location>
</feature>
<dbReference type="Proteomes" id="UP000264036">
    <property type="component" value="Unassembled WGS sequence"/>
</dbReference>
<feature type="transmembrane region" description="Helical" evidence="5">
    <location>
        <begin position="89"/>
        <end position="106"/>
    </location>
</feature>
<keyword evidence="3 5" id="KW-1133">Transmembrane helix</keyword>